<dbReference type="PRINTS" id="PR00418">
    <property type="entry name" value="TPI2FAMILY"/>
</dbReference>
<evidence type="ECO:0000313" key="13">
    <source>
        <dbReference type="EMBL" id="CCK27002.1"/>
    </source>
</evidence>
<dbReference type="CDD" id="cd16928">
    <property type="entry name" value="HATPase_GyrB-like"/>
    <property type="match status" value="1"/>
</dbReference>
<dbReference type="Gene3D" id="3.40.50.670">
    <property type="match status" value="1"/>
</dbReference>
<dbReference type="STRING" id="1214101.BN159_2623"/>
<dbReference type="InterPro" id="IPR036890">
    <property type="entry name" value="HATPase_C_sf"/>
</dbReference>
<dbReference type="OrthoDB" id="9802808at2"/>
<dbReference type="SUPFAM" id="SSF56719">
    <property type="entry name" value="Type II DNA topoisomerase"/>
    <property type="match status" value="1"/>
</dbReference>
<dbReference type="InterPro" id="IPR013506">
    <property type="entry name" value="Topo_IIA_bsu_dom2"/>
</dbReference>
<gene>
    <name evidence="13" type="primary">gyrB1</name>
    <name evidence="13" type="ORF">BN159_2623</name>
</gene>
<dbReference type="InterPro" id="IPR018522">
    <property type="entry name" value="TopoIIA_CS"/>
</dbReference>
<sequence length="707" mass="77245">MTAETSVPSTALLAGADRDGSNYTARHLLVLEGLEAVRKRPGMYIGSTDSRGLMHCLWEIIDNSVDEALGGYCDHIEVVLHDDGSVEVRDNGRGIPVDVEPKTGLSGVEVVMTKLHAGGKFGGGSYAASGGLHGVGASVVNALSARLDVEVDRNGHTHAISFRRGVPGSFAATGPDAKFESTSGLRKAKKIPKTRTGTRVRYWADRQIFLKDAKLSLENLHQRARQTAFLVPGLTIVVRDEFGLGEGGSKGEESFRFDGGISEFCEYLATDKPVNDVLRFSGQGTFRETVPVLDEHGQMTPTQVTRELDVDVAMRWGTGYDTTLKSFVNIIATPKGGTHVAGFETAVTSTLNEVLRAKKLLRVAEDDIVKDDALEGLTAVVTVRLAEPQFEGQTKEVLGTSAARRIVNTVITKELKAFLTSTKRDAAAQARVVMEKAVAAARTRIAARQHKDAQRRKTALESSSLPAKLADCRSDDVERSELFIVEGDSALGTAKLARNSEFQALLPIRGKILNVQKSSVTDMLKNAECGAIIQVIGAGSGRTFDIDAARYGKIVMMTDADVDGSHIRCLLLTLFQRYMRPMVEAGRVFAAVPPLHRIEIVQPKKGQDKYVYTYSDRELRDKLMEFQSKGIRYKDSIQRYKGLGEMDADQLAETTMDPRHRTLRRINLSDLEAAEQVFDLLMGNDVAPRKEFISSSAATLDRSRIDA</sequence>
<dbReference type="GO" id="GO:0005524">
    <property type="term" value="F:ATP binding"/>
    <property type="evidence" value="ECO:0007669"/>
    <property type="project" value="UniProtKB-KW"/>
</dbReference>
<dbReference type="InterPro" id="IPR014721">
    <property type="entry name" value="Ribsml_uS5_D2-typ_fold_subgr"/>
</dbReference>
<dbReference type="InterPro" id="IPR001241">
    <property type="entry name" value="Topo_IIA"/>
</dbReference>
<dbReference type="Proteomes" id="UP000008043">
    <property type="component" value="Chromosome"/>
</dbReference>
<dbReference type="Gene3D" id="3.30.230.10">
    <property type="match status" value="1"/>
</dbReference>
<dbReference type="RefSeq" id="WP_015657394.1">
    <property type="nucleotide sequence ID" value="NC_020504.1"/>
</dbReference>
<keyword evidence="8" id="KW-0460">Magnesium</keyword>
<keyword evidence="7" id="KW-0067">ATP-binding</keyword>
<dbReference type="KEGG" id="sdv:BN159_2623"/>
<dbReference type="PANTHER" id="PTHR45866:SF1">
    <property type="entry name" value="DNA GYRASE SUBUNIT B, MITOCHONDRIAL"/>
    <property type="match status" value="1"/>
</dbReference>
<dbReference type="InterPro" id="IPR002288">
    <property type="entry name" value="DNA_gyrase_B_C"/>
</dbReference>
<evidence type="ECO:0000256" key="10">
    <source>
        <dbReference type="ARBA" id="ARBA00023125"/>
    </source>
</evidence>
<dbReference type="InterPro" id="IPR003594">
    <property type="entry name" value="HATPase_dom"/>
</dbReference>
<dbReference type="Gene3D" id="3.30.565.10">
    <property type="entry name" value="Histidine kinase-like ATPase, C-terminal domain"/>
    <property type="match status" value="1"/>
</dbReference>
<evidence type="ECO:0000259" key="12">
    <source>
        <dbReference type="PROSITE" id="PS50880"/>
    </source>
</evidence>
<feature type="domain" description="Toprim" evidence="12">
    <location>
        <begin position="480"/>
        <end position="594"/>
    </location>
</feature>
<dbReference type="PATRIC" id="fig|1214101.3.peg.2664"/>
<dbReference type="eggNOG" id="COG0187">
    <property type="taxonomic scope" value="Bacteria"/>
</dbReference>
<evidence type="ECO:0000313" key="14">
    <source>
        <dbReference type="Proteomes" id="UP000008043"/>
    </source>
</evidence>
<accession>K4R1J5</accession>
<dbReference type="GO" id="GO:0034335">
    <property type="term" value="F:DNA negative supercoiling activity"/>
    <property type="evidence" value="ECO:0007669"/>
    <property type="project" value="UniProtKB-ARBA"/>
</dbReference>
<dbReference type="InterPro" id="IPR013759">
    <property type="entry name" value="Topo_IIA_B_C"/>
</dbReference>
<dbReference type="GO" id="GO:0003677">
    <property type="term" value="F:DNA binding"/>
    <property type="evidence" value="ECO:0007669"/>
    <property type="project" value="UniProtKB-KW"/>
</dbReference>
<dbReference type="GO" id="GO:0046872">
    <property type="term" value="F:metal ion binding"/>
    <property type="evidence" value="ECO:0007669"/>
    <property type="project" value="UniProtKB-KW"/>
</dbReference>
<dbReference type="SUPFAM" id="SSF55874">
    <property type="entry name" value="ATPase domain of HSP90 chaperone/DNA topoisomerase II/histidine kinase"/>
    <property type="match status" value="1"/>
</dbReference>
<dbReference type="FunFam" id="3.30.565.10:FF:000088">
    <property type="entry name" value="DNA topoisomerase (ATP-hydrolyzing)"/>
    <property type="match status" value="1"/>
</dbReference>
<evidence type="ECO:0000256" key="7">
    <source>
        <dbReference type="ARBA" id="ARBA00022840"/>
    </source>
</evidence>
<dbReference type="NCBIfam" id="NF004189">
    <property type="entry name" value="PRK05644.1"/>
    <property type="match status" value="1"/>
</dbReference>
<dbReference type="EC" id="5.6.2.2" evidence="4"/>
<evidence type="ECO:0000256" key="9">
    <source>
        <dbReference type="ARBA" id="ARBA00023029"/>
    </source>
</evidence>
<dbReference type="HOGENOM" id="CLU_006146_4_1_11"/>
<keyword evidence="14" id="KW-1185">Reference proteome</keyword>
<dbReference type="PANTHER" id="PTHR45866">
    <property type="entry name" value="DNA GYRASE/TOPOISOMERASE SUBUNIT B"/>
    <property type="match status" value="1"/>
</dbReference>
<dbReference type="Pfam" id="PF02518">
    <property type="entry name" value="HATPase_c"/>
    <property type="match status" value="1"/>
</dbReference>
<protein>
    <recommendedName>
        <fullName evidence="4">DNA topoisomerase (ATP-hydrolyzing)</fullName>
        <ecNumber evidence="4">5.6.2.2</ecNumber>
    </recommendedName>
</protein>
<dbReference type="CDD" id="cd00822">
    <property type="entry name" value="TopoII_Trans_DNA_gyrase"/>
    <property type="match status" value="1"/>
</dbReference>
<dbReference type="Pfam" id="PF00986">
    <property type="entry name" value="DNA_gyraseB_C"/>
    <property type="match status" value="1"/>
</dbReference>
<comment type="catalytic activity">
    <reaction evidence="1">
        <text>ATP-dependent breakage, passage and rejoining of double-stranded DNA.</text>
        <dbReference type="EC" id="5.6.2.2"/>
    </reaction>
</comment>
<evidence type="ECO:0000256" key="8">
    <source>
        <dbReference type="ARBA" id="ARBA00022842"/>
    </source>
</evidence>
<dbReference type="InterPro" id="IPR006171">
    <property type="entry name" value="TOPRIM_dom"/>
</dbReference>
<evidence type="ECO:0000256" key="5">
    <source>
        <dbReference type="ARBA" id="ARBA00022723"/>
    </source>
</evidence>
<comment type="similarity">
    <text evidence="3">Belongs to the type II topoisomerase GyrB family.</text>
</comment>
<dbReference type="PROSITE" id="PS00177">
    <property type="entry name" value="TOPOISOMERASE_II"/>
    <property type="match status" value="1"/>
</dbReference>
<dbReference type="FunFam" id="3.40.50.670:FF:000002">
    <property type="entry name" value="DNA gyrase subunit B"/>
    <property type="match status" value="1"/>
</dbReference>
<keyword evidence="6" id="KW-0547">Nucleotide-binding</keyword>
<keyword evidence="5" id="KW-0479">Metal-binding</keyword>
<keyword evidence="9" id="KW-0799">Topoisomerase</keyword>
<evidence type="ECO:0000256" key="2">
    <source>
        <dbReference type="ARBA" id="ARBA00001946"/>
    </source>
</evidence>
<proteinExistence type="inferred from homology"/>
<dbReference type="SMART" id="SM00433">
    <property type="entry name" value="TOP2c"/>
    <property type="match status" value="1"/>
</dbReference>
<dbReference type="InterPro" id="IPR020568">
    <property type="entry name" value="Ribosomal_Su5_D2-typ_SF"/>
</dbReference>
<dbReference type="InterPro" id="IPR013760">
    <property type="entry name" value="Topo_IIA-like_dom_sf"/>
</dbReference>
<evidence type="ECO:0000256" key="3">
    <source>
        <dbReference type="ARBA" id="ARBA00010708"/>
    </source>
</evidence>
<evidence type="ECO:0000256" key="11">
    <source>
        <dbReference type="ARBA" id="ARBA00023235"/>
    </source>
</evidence>
<keyword evidence="11 13" id="KW-0413">Isomerase</keyword>
<dbReference type="GO" id="GO:0006265">
    <property type="term" value="P:DNA topological change"/>
    <property type="evidence" value="ECO:0007669"/>
    <property type="project" value="InterPro"/>
</dbReference>
<dbReference type="Pfam" id="PF01751">
    <property type="entry name" value="Toprim"/>
    <property type="match status" value="1"/>
</dbReference>
<evidence type="ECO:0000256" key="4">
    <source>
        <dbReference type="ARBA" id="ARBA00012895"/>
    </source>
</evidence>
<evidence type="ECO:0000256" key="6">
    <source>
        <dbReference type="ARBA" id="ARBA00022741"/>
    </source>
</evidence>
<keyword evidence="10" id="KW-0238">DNA-binding</keyword>
<dbReference type="AlphaFoldDB" id="K4R1J5"/>
<comment type="cofactor">
    <cofactor evidence="2">
        <name>Mg(2+)</name>
        <dbReference type="ChEBI" id="CHEBI:18420"/>
    </cofactor>
</comment>
<name>K4R1J5_STRDJ</name>
<organism evidence="13 14">
    <name type="scientific">Streptomyces davaonensis (strain DSM 101723 / JCM 4913 / KCC S-0913 / 768)</name>
    <dbReference type="NCBI Taxonomy" id="1214101"/>
    <lineage>
        <taxon>Bacteria</taxon>
        <taxon>Bacillati</taxon>
        <taxon>Actinomycetota</taxon>
        <taxon>Actinomycetes</taxon>
        <taxon>Kitasatosporales</taxon>
        <taxon>Streptomycetaceae</taxon>
        <taxon>Streptomyces</taxon>
    </lineage>
</organism>
<dbReference type="PRINTS" id="PR01159">
    <property type="entry name" value="DNAGYRASEB"/>
</dbReference>
<dbReference type="SUPFAM" id="SSF54211">
    <property type="entry name" value="Ribosomal protein S5 domain 2-like"/>
    <property type="match status" value="1"/>
</dbReference>
<dbReference type="EMBL" id="HE971709">
    <property type="protein sequence ID" value="CCK27002.1"/>
    <property type="molecule type" value="Genomic_DNA"/>
</dbReference>
<dbReference type="InterPro" id="IPR000565">
    <property type="entry name" value="Topo_IIA_B"/>
</dbReference>
<dbReference type="SMART" id="SM00387">
    <property type="entry name" value="HATPase_c"/>
    <property type="match status" value="1"/>
</dbReference>
<dbReference type="Pfam" id="PF00204">
    <property type="entry name" value="DNA_gyraseB"/>
    <property type="match status" value="1"/>
</dbReference>
<evidence type="ECO:0000256" key="1">
    <source>
        <dbReference type="ARBA" id="ARBA00000185"/>
    </source>
</evidence>
<reference evidence="13 14" key="1">
    <citation type="journal article" date="2012" name="J. Bacteriol.">
        <title>Genome sequence of the bacterium Streptomyces davawensis JCM 4913 and heterologous production of the unique antibiotic roseoflavin.</title>
        <authorList>
            <person name="Jankowitsch F."/>
            <person name="Schwarz J."/>
            <person name="Ruckert C."/>
            <person name="Gust B."/>
            <person name="Szczepanowski R."/>
            <person name="Blom J."/>
            <person name="Pelzer S."/>
            <person name="Kalinowski J."/>
            <person name="Mack M."/>
        </authorList>
    </citation>
    <scope>NUCLEOTIDE SEQUENCE [LARGE SCALE GENOMIC DNA]</scope>
    <source>
        <strain evidence="14">DSM 101723 / JCM 4913 / KCC S-0913 / 768</strain>
    </source>
</reference>
<dbReference type="PROSITE" id="PS50880">
    <property type="entry name" value="TOPRIM"/>
    <property type="match status" value="1"/>
</dbReference>